<evidence type="ECO:0000256" key="1">
    <source>
        <dbReference type="ARBA" id="ARBA00008324"/>
    </source>
</evidence>
<dbReference type="PANTHER" id="PTHR21660:SF12">
    <property type="entry name" value="OS07G0462700 PROTEIN"/>
    <property type="match status" value="1"/>
</dbReference>
<reference evidence="3" key="1">
    <citation type="submission" date="2018-02" db="EMBL/GenBank/DDBJ databases">
        <authorList>
            <person name="Cohen D.B."/>
            <person name="Kent A.D."/>
        </authorList>
    </citation>
    <scope>NUCLEOTIDE SEQUENCE</scope>
</reference>
<sequence>MAKGRATPSLPDAESTSSSSVIETKGLSAKHVSMVTNFLRSVGVGVSDSIPDNCNTKEFYSDIIRDTIKPDLLLRGRVNCLLTVKPTVANFYGSLHGGAVAAVAEMVSIACVRTVVAEDKEIFLGDLSISYLSAAPMNAEVIVDGSVLKSGRNLTVVGMEFKLKKTGQLAYTARAVFYNMPIAKL</sequence>
<dbReference type="EMBL" id="OIVN01002391">
    <property type="protein sequence ID" value="SPD03232.1"/>
    <property type="molecule type" value="Genomic_DNA"/>
</dbReference>
<dbReference type="PANTHER" id="PTHR21660">
    <property type="entry name" value="THIOESTERASE SUPERFAMILY MEMBER-RELATED"/>
    <property type="match status" value="1"/>
</dbReference>
<dbReference type="InterPro" id="IPR006683">
    <property type="entry name" value="Thioestr_dom"/>
</dbReference>
<dbReference type="InterPro" id="IPR039298">
    <property type="entry name" value="ACOT13"/>
</dbReference>
<evidence type="ECO:0000259" key="2">
    <source>
        <dbReference type="Pfam" id="PF03061"/>
    </source>
</evidence>
<evidence type="ECO:0000313" key="3">
    <source>
        <dbReference type="EMBL" id="SPD03232.1"/>
    </source>
</evidence>
<dbReference type="SUPFAM" id="SSF54637">
    <property type="entry name" value="Thioesterase/thiol ester dehydrase-isomerase"/>
    <property type="match status" value="1"/>
</dbReference>
<name>A0A2N9GU67_FAGSY</name>
<dbReference type="CDD" id="cd03443">
    <property type="entry name" value="PaaI_thioesterase"/>
    <property type="match status" value="1"/>
</dbReference>
<protein>
    <recommendedName>
        <fullName evidence="2">Thioesterase domain-containing protein</fullName>
    </recommendedName>
</protein>
<proteinExistence type="inferred from homology"/>
<dbReference type="InterPro" id="IPR029069">
    <property type="entry name" value="HotDog_dom_sf"/>
</dbReference>
<dbReference type="AlphaFoldDB" id="A0A2N9GU67"/>
<dbReference type="Gene3D" id="3.10.129.10">
    <property type="entry name" value="Hotdog Thioesterase"/>
    <property type="match status" value="1"/>
</dbReference>
<dbReference type="Pfam" id="PF03061">
    <property type="entry name" value="4HBT"/>
    <property type="match status" value="1"/>
</dbReference>
<evidence type="ECO:0000313" key="4">
    <source>
        <dbReference type="EMBL" id="SPD19179.1"/>
    </source>
</evidence>
<feature type="domain" description="Thioesterase" evidence="2">
    <location>
        <begin position="92"/>
        <end position="168"/>
    </location>
</feature>
<comment type="similarity">
    <text evidence="1">Belongs to the thioesterase PaaI family.</text>
</comment>
<gene>
    <name evidence="3" type="ORF">FSB_LOCUS31114</name>
    <name evidence="4" type="ORF">FSB_LOCUS47061</name>
</gene>
<dbReference type="EMBL" id="OIVN01004776">
    <property type="protein sequence ID" value="SPD19179.1"/>
    <property type="molecule type" value="Genomic_DNA"/>
</dbReference>
<organism evidence="3">
    <name type="scientific">Fagus sylvatica</name>
    <name type="common">Beechnut</name>
    <dbReference type="NCBI Taxonomy" id="28930"/>
    <lineage>
        <taxon>Eukaryota</taxon>
        <taxon>Viridiplantae</taxon>
        <taxon>Streptophyta</taxon>
        <taxon>Embryophyta</taxon>
        <taxon>Tracheophyta</taxon>
        <taxon>Spermatophyta</taxon>
        <taxon>Magnoliopsida</taxon>
        <taxon>eudicotyledons</taxon>
        <taxon>Gunneridae</taxon>
        <taxon>Pentapetalae</taxon>
        <taxon>rosids</taxon>
        <taxon>fabids</taxon>
        <taxon>Fagales</taxon>
        <taxon>Fagaceae</taxon>
        <taxon>Fagus</taxon>
    </lineage>
</organism>
<dbReference type="GO" id="GO:0047617">
    <property type="term" value="F:fatty acyl-CoA hydrolase activity"/>
    <property type="evidence" value="ECO:0007669"/>
    <property type="project" value="InterPro"/>
</dbReference>
<accession>A0A2N9GU67</accession>